<sequence>MKSLLTWQEALDIMRRLDGNGLPVPFSMTAITANQTRQTGGESITFARAILCRRGDQDNAATSPQAPARSVSDGPRKPNWMYRIRNLDSNQIRQVHLHLILYINEHPVR</sequence>
<dbReference type="Proteomes" id="UP000664628">
    <property type="component" value="Unassembled WGS sequence"/>
</dbReference>
<name>A0ABS3JAC1_9BACT</name>
<keyword evidence="3" id="KW-1185">Reference proteome</keyword>
<proteinExistence type="predicted"/>
<feature type="region of interest" description="Disordered" evidence="1">
    <location>
        <begin position="56"/>
        <end position="78"/>
    </location>
</feature>
<evidence type="ECO:0000313" key="2">
    <source>
        <dbReference type="EMBL" id="MBO0946944.1"/>
    </source>
</evidence>
<dbReference type="RefSeq" id="WP_207326871.1">
    <property type="nucleotide sequence ID" value="NZ_JAFMYW010000001.1"/>
</dbReference>
<gene>
    <name evidence="2" type="ORF">J2I46_00005</name>
</gene>
<protein>
    <submittedName>
        <fullName evidence="2">Uncharacterized protein</fullName>
    </submittedName>
</protein>
<organism evidence="2 3">
    <name type="scientific">Fibrella forsythiae</name>
    <dbReference type="NCBI Taxonomy" id="2817061"/>
    <lineage>
        <taxon>Bacteria</taxon>
        <taxon>Pseudomonadati</taxon>
        <taxon>Bacteroidota</taxon>
        <taxon>Cytophagia</taxon>
        <taxon>Cytophagales</taxon>
        <taxon>Spirosomataceae</taxon>
        <taxon>Fibrella</taxon>
    </lineage>
</organism>
<accession>A0ABS3JAC1</accession>
<evidence type="ECO:0000256" key="1">
    <source>
        <dbReference type="SAM" id="MobiDB-lite"/>
    </source>
</evidence>
<reference evidence="2 3" key="1">
    <citation type="submission" date="2021-03" db="EMBL/GenBank/DDBJ databases">
        <title>Fibrella sp. HMF5405 genome sequencing and assembly.</title>
        <authorList>
            <person name="Kang H."/>
            <person name="Kim H."/>
            <person name="Bae S."/>
            <person name="Joh K."/>
        </authorList>
    </citation>
    <scope>NUCLEOTIDE SEQUENCE [LARGE SCALE GENOMIC DNA]</scope>
    <source>
        <strain evidence="2 3">HMF5405</strain>
    </source>
</reference>
<comment type="caution">
    <text evidence="2">The sequence shown here is derived from an EMBL/GenBank/DDBJ whole genome shotgun (WGS) entry which is preliminary data.</text>
</comment>
<dbReference type="EMBL" id="JAFMYW010000001">
    <property type="protein sequence ID" value="MBO0946944.1"/>
    <property type="molecule type" value="Genomic_DNA"/>
</dbReference>
<evidence type="ECO:0000313" key="3">
    <source>
        <dbReference type="Proteomes" id="UP000664628"/>
    </source>
</evidence>